<keyword evidence="3" id="KW-0862">Zinc</keyword>
<dbReference type="Pfam" id="PF01753">
    <property type="entry name" value="zf-MYND"/>
    <property type="match status" value="1"/>
</dbReference>
<sequence length="606" mass="68839">MIVAVSEAAQVYMIEGKIQIGSLAAAYQNLKLHPPSPSCNLSHPSRKMVLALSSLCAITHEMVFPCALDRQRTRNEYFETHWTQIWIWTSILLRDSLNVTEFSTEWTAFQDRLLFIFPMILSLPCRALVRGTSDVFASAVQALMFCLERSHPALSTNFIVFDVIFTDTLNFSGLSSHAFQPIMDAKGFFETLISYIRVETRKRDCSFACLKCALDIIVVMAEASDMALDDILSHDAIQCLSLALRHFTNPHKFAKLDGEQLEQCTGCIKFILLFFSGTFQAYGPPAVSVALRCNLIISVINACNLVYDNKDSSIEFFVRFFETIHVMLCYRGVLNPVLGSMRKLHLNGAALDSFLQKNVPSSSDKNRRRLGVAWELLVKHATGIEKIKREFESQGLIICANSRCGWRGLQIKSRFQRSRCAKCQTTIYCSANCQRQDWKNHRSVCDAVRYQGACYYFSIQTKSHFLAFAGVLRSVFTDIDRMFLGWYCLNQIVERRSAINSALRRYAKRSGTDGIRIVMLNLCTVPAGITVMPLEDHEDEMQKMELEGRSASSNAVLSQLEEGYQTVIHTLFCGWRNVQRMSIIHGYDPEAMVNQRFQFSLMYAQD</sequence>
<evidence type="ECO:0000256" key="3">
    <source>
        <dbReference type="ARBA" id="ARBA00022833"/>
    </source>
</evidence>
<feature type="domain" description="MYND-type" evidence="5">
    <location>
        <begin position="401"/>
        <end position="445"/>
    </location>
</feature>
<dbReference type="InterPro" id="IPR002893">
    <property type="entry name" value="Znf_MYND"/>
</dbReference>
<keyword evidence="1" id="KW-0479">Metal-binding</keyword>
<dbReference type="Gene3D" id="6.10.140.2220">
    <property type="match status" value="1"/>
</dbReference>
<protein>
    <recommendedName>
        <fullName evidence="5">MYND-type domain-containing protein</fullName>
    </recommendedName>
</protein>
<evidence type="ECO:0000313" key="6">
    <source>
        <dbReference type="EMBL" id="KAK7439337.1"/>
    </source>
</evidence>
<dbReference type="PROSITE" id="PS50865">
    <property type="entry name" value="ZF_MYND_2"/>
    <property type="match status" value="1"/>
</dbReference>
<dbReference type="Proteomes" id="UP001498398">
    <property type="component" value="Unassembled WGS sequence"/>
</dbReference>
<evidence type="ECO:0000259" key="5">
    <source>
        <dbReference type="PROSITE" id="PS50865"/>
    </source>
</evidence>
<evidence type="ECO:0000256" key="4">
    <source>
        <dbReference type="PROSITE-ProRule" id="PRU00134"/>
    </source>
</evidence>
<dbReference type="EMBL" id="JBANRG010000073">
    <property type="protein sequence ID" value="KAK7439337.1"/>
    <property type="molecule type" value="Genomic_DNA"/>
</dbReference>
<dbReference type="SUPFAM" id="SSF144232">
    <property type="entry name" value="HIT/MYND zinc finger-like"/>
    <property type="match status" value="1"/>
</dbReference>
<accession>A0ABR1IRQ3</accession>
<keyword evidence="7" id="KW-1185">Reference proteome</keyword>
<reference evidence="6 7" key="1">
    <citation type="submission" date="2024-01" db="EMBL/GenBank/DDBJ databases">
        <title>A draft genome for the cacao thread blight pathogen Marasmiellus scandens.</title>
        <authorList>
            <person name="Baruah I.K."/>
            <person name="Leung J."/>
            <person name="Bukari Y."/>
            <person name="Amoako-Attah I."/>
            <person name="Meinhardt L.W."/>
            <person name="Bailey B.A."/>
            <person name="Cohen S.P."/>
        </authorList>
    </citation>
    <scope>NUCLEOTIDE SEQUENCE [LARGE SCALE GENOMIC DNA]</scope>
    <source>
        <strain evidence="6 7">GH-19</strain>
    </source>
</reference>
<comment type="caution">
    <text evidence="6">The sequence shown here is derived from an EMBL/GenBank/DDBJ whole genome shotgun (WGS) entry which is preliminary data.</text>
</comment>
<proteinExistence type="predicted"/>
<evidence type="ECO:0000256" key="2">
    <source>
        <dbReference type="ARBA" id="ARBA00022771"/>
    </source>
</evidence>
<organism evidence="6 7">
    <name type="scientific">Marasmiellus scandens</name>
    <dbReference type="NCBI Taxonomy" id="2682957"/>
    <lineage>
        <taxon>Eukaryota</taxon>
        <taxon>Fungi</taxon>
        <taxon>Dikarya</taxon>
        <taxon>Basidiomycota</taxon>
        <taxon>Agaricomycotina</taxon>
        <taxon>Agaricomycetes</taxon>
        <taxon>Agaricomycetidae</taxon>
        <taxon>Agaricales</taxon>
        <taxon>Marasmiineae</taxon>
        <taxon>Omphalotaceae</taxon>
        <taxon>Marasmiellus</taxon>
    </lineage>
</organism>
<evidence type="ECO:0000256" key="1">
    <source>
        <dbReference type="ARBA" id="ARBA00022723"/>
    </source>
</evidence>
<name>A0ABR1IRQ3_9AGAR</name>
<gene>
    <name evidence="6" type="ORF">VKT23_017563</name>
</gene>
<keyword evidence="2 4" id="KW-0863">Zinc-finger</keyword>
<evidence type="ECO:0000313" key="7">
    <source>
        <dbReference type="Proteomes" id="UP001498398"/>
    </source>
</evidence>